<name>A0ABD5SQ56_9EURY</name>
<accession>A0ABD5SQ56</accession>
<evidence type="ECO:0000313" key="2">
    <source>
        <dbReference type="EMBL" id="MFC6767173.1"/>
    </source>
</evidence>
<evidence type="ECO:0000313" key="3">
    <source>
        <dbReference type="Proteomes" id="UP001596383"/>
    </source>
</evidence>
<proteinExistence type="predicted"/>
<reference evidence="2 3" key="1">
    <citation type="journal article" date="2019" name="Int. J. Syst. Evol. Microbiol.">
        <title>The Global Catalogue of Microorganisms (GCM) 10K type strain sequencing project: providing services to taxonomists for standard genome sequencing and annotation.</title>
        <authorList>
            <consortium name="The Broad Institute Genomics Platform"/>
            <consortium name="The Broad Institute Genome Sequencing Center for Infectious Disease"/>
            <person name="Wu L."/>
            <person name="Ma J."/>
        </authorList>
    </citation>
    <scope>NUCLEOTIDE SEQUENCE [LARGE SCALE GENOMIC DNA]</scope>
    <source>
        <strain evidence="2 3">LMG 29247</strain>
    </source>
</reference>
<dbReference type="RefSeq" id="WP_273740096.1">
    <property type="nucleotide sequence ID" value="NZ_JAQIVI010000337.1"/>
</dbReference>
<feature type="region of interest" description="Disordered" evidence="1">
    <location>
        <begin position="18"/>
        <end position="41"/>
    </location>
</feature>
<protein>
    <submittedName>
        <fullName evidence="2">Uncharacterized protein</fullName>
    </submittedName>
</protein>
<organism evidence="2 3">
    <name type="scientific">Natrinema soli</name>
    <dbReference type="NCBI Taxonomy" id="1930624"/>
    <lineage>
        <taxon>Archaea</taxon>
        <taxon>Methanobacteriati</taxon>
        <taxon>Methanobacteriota</taxon>
        <taxon>Stenosarchaea group</taxon>
        <taxon>Halobacteria</taxon>
        <taxon>Halobacteriales</taxon>
        <taxon>Natrialbaceae</taxon>
        <taxon>Natrinema</taxon>
    </lineage>
</organism>
<keyword evidence="3" id="KW-1185">Reference proteome</keyword>
<sequence length="41" mass="4339">MNLIERATAVTNSLWIGPGTGMGEHASAVRIERPSGGDETR</sequence>
<gene>
    <name evidence="2" type="ORF">ACFQE6_19970</name>
</gene>
<dbReference type="EMBL" id="JBHSWV010000337">
    <property type="protein sequence ID" value="MFC6767173.1"/>
    <property type="molecule type" value="Genomic_DNA"/>
</dbReference>
<comment type="caution">
    <text evidence="2">The sequence shown here is derived from an EMBL/GenBank/DDBJ whole genome shotgun (WGS) entry which is preliminary data.</text>
</comment>
<feature type="compositionally biased region" description="Basic and acidic residues" evidence="1">
    <location>
        <begin position="30"/>
        <end position="41"/>
    </location>
</feature>
<dbReference type="Proteomes" id="UP001596383">
    <property type="component" value="Unassembled WGS sequence"/>
</dbReference>
<dbReference type="AlphaFoldDB" id="A0ABD5SQ56"/>
<evidence type="ECO:0000256" key="1">
    <source>
        <dbReference type="SAM" id="MobiDB-lite"/>
    </source>
</evidence>